<dbReference type="AlphaFoldDB" id="A0A1Z5HR15"/>
<comment type="subcellular location">
    <subcellularLocation>
        <location evidence="1">Cell membrane</location>
        <topology evidence="1">Multi-pass membrane protein</topology>
    </subcellularLocation>
</comment>
<feature type="transmembrane region" description="Helical" evidence="9">
    <location>
        <begin position="208"/>
        <end position="225"/>
    </location>
</feature>
<keyword evidence="3" id="KW-1003">Cell membrane</keyword>
<name>A0A1Z5HR15_9FIRM</name>
<evidence type="ECO:0000313" key="12">
    <source>
        <dbReference type="Proteomes" id="UP000197032"/>
    </source>
</evidence>
<dbReference type="InterPro" id="IPR047660">
    <property type="entry name" value="DsrM"/>
</dbReference>
<dbReference type="GO" id="GO:0008940">
    <property type="term" value="F:nitrate reductase activity"/>
    <property type="evidence" value="ECO:0007669"/>
    <property type="project" value="TreeGrafter"/>
</dbReference>
<evidence type="ECO:0000256" key="9">
    <source>
        <dbReference type="SAM" id="Phobius"/>
    </source>
</evidence>
<evidence type="ECO:0000259" key="10">
    <source>
        <dbReference type="Pfam" id="PF02665"/>
    </source>
</evidence>
<evidence type="ECO:0000256" key="5">
    <source>
        <dbReference type="ARBA" id="ARBA00022982"/>
    </source>
</evidence>
<accession>A0A1Z5HR15</accession>
<reference evidence="12" key="1">
    <citation type="journal article" date="2017" name="Appl. Environ. Microbiol.">
        <title>Genomic Analysis of Calderihabitans maritimus KKC1, a Thermophilic, Hydrogenogenic, Carboxydotrophic Bacterium Isolated from Marine Sediment.</title>
        <authorList>
            <person name="Omae K."/>
            <person name="Yoneda Y."/>
            <person name="Fukuyama Y."/>
            <person name="Yoshida T."/>
            <person name="Sako Y."/>
        </authorList>
    </citation>
    <scope>NUCLEOTIDE SEQUENCE [LARGE SCALE GENOMIC DNA]</scope>
    <source>
        <strain evidence="12">KKC1</strain>
    </source>
</reference>
<keyword evidence="7" id="KW-0560">Oxidoreductase</keyword>
<evidence type="ECO:0000256" key="4">
    <source>
        <dbReference type="ARBA" id="ARBA00022692"/>
    </source>
</evidence>
<evidence type="ECO:0000256" key="3">
    <source>
        <dbReference type="ARBA" id="ARBA00022475"/>
    </source>
</evidence>
<dbReference type="NCBIfam" id="NF038037">
    <property type="entry name" value="cytob_DsrM"/>
    <property type="match status" value="1"/>
</dbReference>
<feature type="transmembrane region" description="Helical" evidence="9">
    <location>
        <begin position="86"/>
        <end position="104"/>
    </location>
</feature>
<dbReference type="SUPFAM" id="SSF103501">
    <property type="entry name" value="Respiratory nitrate reductase 1 gamma chain"/>
    <property type="match status" value="1"/>
</dbReference>
<dbReference type="PANTHER" id="PTHR30598:SF3">
    <property type="entry name" value="RESPIRATORY NITRATE REDUCTASE 1 GAMMA CHAIN"/>
    <property type="match status" value="1"/>
</dbReference>
<evidence type="ECO:0000313" key="11">
    <source>
        <dbReference type="EMBL" id="GAW91761.1"/>
    </source>
</evidence>
<keyword evidence="12" id="KW-1185">Reference proteome</keyword>
<dbReference type="RefSeq" id="WP_088553242.1">
    <property type="nucleotide sequence ID" value="NZ_BDGJ01000032.1"/>
</dbReference>
<feature type="transmembrane region" description="Helical" evidence="9">
    <location>
        <begin position="164"/>
        <end position="188"/>
    </location>
</feature>
<feature type="transmembrane region" description="Helical" evidence="9">
    <location>
        <begin position="124"/>
        <end position="144"/>
    </location>
</feature>
<dbReference type="InterPro" id="IPR023234">
    <property type="entry name" value="NarG-like_domain"/>
</dbReference>
<sequence length="330" mass="37814">MGIGLSLILVIALVSVAYLGVEVADLRFLFGVIIPYAAVATFLAGLVYRVVKWASTPVPFRIPVTGGQQKSLPWIKASKFDNPSSTFGVVVRMALEVLVFRSLFRNTKMELRDGPKLAYYWEKWLWLAGLLFHWSFLIIFTRHLRFFTDPVPSFVKLIESADGFFRIGVQGLYITDVVILVAVTYLFIRRVVIPQVRYISLPSDYFPLFLILALAISGVLMRYFVRVDITAVKELTMGLVTFNPRVPEGIGAVFYIHLFLVSVLFAYFPFSKLVHMAGVFLSPTRNLPNDSRERRHINPWNYPVKVHTYEEYEEEFREQMKLAGLPVEKE</sequence>
<evidence type="ECO:0000256" key="8">
    <source>
        <dbReference type="ARBA" id="ARBA00023136"/>
    </source>
</evidence>
<dbReference type="PANTHER" id="PTHR30598">
    <property type="entry name" value="NITRATE REDUCTASE PRIVATE CHAPERONE, REDOX ENZYME MATURATION PROTEIN REMP FAMILY"/>
    <property type="match status" value="1"/>
</dbReference>
<evidence type="ECO:0000256" key="1">
    <source>
        <dbReference type="ARBA" id="ARBA00004651"/>
    </source>
</evidence>
<evidence type="ECO:0000256" key="7">
    <source>
        <dbReference type="ARBA" id="ARBA00023002"/>
    </source>
</evidence>
<dbReference type="GO" id="GO:0020037">
    <property type="term" value="F:heme binding"/>
    <property type="evidence" value="ECO:0007669"/>
    <property type="project" value="TreeGrafter"/>
</dbReference>
<dbReference type="InterPro" id="IPR051936">
    <property type="entry name" value="Heme-iron_electron_transfer"/>
</dbReference>
<comment type="caution">
    <text evidence="11">The sequence shown here is derived from an EMBL/GenBank/DDBJ whole genome shotgun (WGS) entry which is preliminary data.</text>
</comment>
<dbReference type="GO" id="GO:0009055">
    <property type="term" value="F:electron transfer activity"/>
    <property type="evidence" value="ECO:0007669"/>
    <property type="project" value="TreeGrafter"/>
</dbReference>
<protein>
    <submittedName>
        <fullName evidence="11">Nitrate reductase subunit gamma</fullName>
    </submittedName>
</protein>
<organism evidence="11 12">
    <name type="scientific">Calderihabitans maritimus</name>
    <dbReference type="NCBI Taxonomy" id="1246530"/>
    <lineage>
        <taxon>Bacteria</taxon>
        <taxon>Bacillati</taxon>
        <taxon>Bacillota</taxon>
        <taxon>Clostridia</taxon>
        <taxon>Neomoorellales</taxon>
        <taxon>Calderihabitantaceae</taxon>
        <taxon>Calderihabitans</taxon>
    </lineage>
</organism>
<keyword evidence="4 9" id="KW-0812">Transmembrane</keyword>
<keyword evidence="8 9" id="KW-0472">Membrane</keyword>
<keyword evidence="2" id="KW-0813">Transport</keyword>
<dbReference type="InterPro" id="IPR036197">
    <property type="entry name" value="NarG-like_sf"/>
</dbReference>
<feature type="transmembrane region" description="Helical" evidence="9">
    <location>
        <begin position="246"/>
        <end position="268"/>
    </location>
</feature>
<feature type="transmembrane region" description="Helical" evidence="9">
    <location>
        <begin position="29"/>
        <end position="51"/>
    </location>
</feature>
<dbReference type="GO" id="GO:0005886">
    <property type="term" value="C:plasma membrane"/>
    <property type="evidence" value="ECO:0007669"/>
    <property type="project" value="UniProtKB-SubCell"/>
</dbReference>
<dbReference type="Gene3D" id="1.20.950.20">
    <property type="entry name" value="Transmembrane di-heme cytochromes, Chain C"/>
    <property type="match status" value="1"/>
</dbReference>
<feature type="domain" description="NarG-like" evidence="10">
    <location>
        <begin position="92"/>
        <end position="277"/>
    </location>
</feature>
<dbReference type="Proteomes" id="UP000197032">
    <property type="component" value="Unassembled WGS sequence"/>
</dbReference>
<proteinExistence type="predicted"/>
<dbReference type="OrthoDB" id="9769404at2"/>
<dbReference type="GO" id="GO:0019645">
    <property type="term" value="P:anaerobic electron transport chain"/>
    <property type="evidence" value="ECO:0007669"/>
    <property type="project" value="TreeGrafter"/>
</dbReference>
<dbReference type="EMBL" id="BDGJ01000032">
    <property type="protein sequence ID" value="GAW91761.1"/>
    <property type="molecule type" value="Genomic_DNA"/>
</dbReference>
<evidence type="ECO:0000256" key="2">
    <source>
        <dbReference type="ARBA" id="ARBA00022448"/>
    </source>
</evidence>
<keyword evidence="5" id="KW-0249">Electron transport</keyword>
<evidence type="ECO:0000256" key="6">
    <source>
        <dbReference type="ARBA" id="ARBA00022989"/>
    </source>
</evidence>
<gene>
    <name evidence="11" type="ORF">KKC1_09210</name>
</gene>
<dbReference type="Pfam" id="PF02665">
    <property type="entry name" value="Nitrate_red_gam"/>
    <property type="match status" value="1"/>
</dbReference>
<keyword evidence="6 9" id="KW-1133">Transmembrane helix</keyword>